<dbReference type="Proteomes" id="UP001152747">
    <property type="component" value="Unassembled WGS sequence"/>
</dbReference>
<feature type="compositionally biased region" description="Low complexity" evidence="9">
    <location>
        <begin position="425"/>
        <end position="444"/>
    </location>
</feature>
<keyword evidence="7" id="KW-0808">Transferase</keyword>
<evidence type="ECO:0000256" key="6">
    <source>
        <dbReference type="ARBA" id="ARBA00047790"/>
    </source>
</evidence>
<evidence type="ECO:0000256" key="7">
    <source>
        <dbReference type="RuleBase" id="RU079119"/>
    </source>
</evidence>
<reference evidence="11" key="1">
    <citation type="submission" date="2022-11" db="EMBL/GenBank/DDBJ databases">
        <authorList>
            <person name="Kikuchi T."/>
        </authorList>
    </citation>
    <scope>NUCLEOTIDE SEQUENCE</scope>
    <source>
        <strain evidence="11">PS1010</strain>
    </source>
</reference>
<sequence length="470" mass="52972">MKLWSYFRRKRCEIKRFFACPAEAEESMCKRISALLPAAIAWTLILVCSACFYWFLTPALIDKWSLCGLAFIGFDFLIFLMVVSNLAMAMCLDPAIHPYAIGSEEPSQIDDLRAPLYKNVDINGITVRMKWCVTCKFYRPPRSSHCSVCNRCIETFDHHCPWVHNCVGKRNYRYFFFFLCSLSLHMIYVFSICLTYVWLADSKTLEPPYLCSFVLLALCAILAVPVIGLTVFHLILVGRGRTTNEQVTGKFQSGYNPFTIGCIGNCKKTLCPSQFPAFQPYVDESRKRRKLEREMMSLQANQKEREDLDADETTALYIPEDKGSGTHIRMKQLKLSDSQSVGTSLSLQGDISIRENMTADGSTCNLFESSFGTPRIQSPNDSSIDECGHRMMSYEESVEEALREANTPTTELPQESVAITMLNGTSPNSSSTVTNSTSNSNSTTKKPMGFTDAVRIHDILARNNTVHLPV</sequence>
<comment type="domain">
    <text evidence="7">The DHHC domain is required for palmitoyltransferase activity.</text>
</comment>
<comment type="similarity">
    <text evidence="5">Belongs to the DHHC palmitoyltransferase family. ERF2/ZDHHC9 subfamily.</text>
</comment>
<evidence type="ECO:0000313" key="12">
    <source>
        <dbReference type="Proteomes" id="UP001152747"/>
    </source>
</evidence>
<evidence type="ECO:0000256" key="5">
    <source>
        <dbReference type="ARBA" id="ARBA00023463"/>
    </source>
</evidence>
<dbReference type="PROSITE" id="PS50216">
    <property type="entry name" value="DHHC"/>
    <property type="match status" value="1"/>
</dbReference>
<dbReference type="PANTHER" id="PTHR12349">
    <property type="entry name" value="ANKYRIN REPEAT AND LEM DOMAIN-CONTAINING PROTEIN 2"/>
    <property type="match status" value="1"/>
</dbReference>
<keyword evidence="8" id="KW-0175">Coiled coil</keyword>
<keyword evidence="2 7" id="KW-0812">Transmembrane</keyword>
<dbReference type="OrthoDB" id="4096362at2759"/>
<evidence type="ECO:0000256" key="3">
    <source>
        <dbReference type="ARBA" id="ARBA00022989"/>
    </source>
</evidence>
<feature type="transmembrane region" description="Helical" evidence="7">
    <location>
        <begin position="34"/>
        <end position="56"/>
    </location>
</feature>
<feature type="region of interest" description="Disordered" evidence="9">
    <location>
        <begin position="422"/>
        <end position="449"/>
    </location>
</feature>
<dbReference type="AlphaFoldDB" id="A0A9P1II31"/>
<keyword evidence="12" id="KW-1185">Reference proteome</keyword>
<feature type="coiled-coil region" evidence="8">
    <location>
        <begin position="281"/>
        <end position="308"/>
    </location>
</feature>
<name>A0A9P1II31_9PELO</name>
<dbReference type="EMBL" id="CANHGI010000003">
    <property type="protein sequence ID" value="CAI5445263.1"/>
    <property type="molecule type" value="Genomic_DNA"/>
</dbReference>
<accession>A0A9P1II31</accession>
<dbReference type="Pfam" id="PF01529">
    <property type="entry name" value="DHHC"/>
    <property type="match status" value="1"/>
</dbReference>
<proteinExistence type="inferred from homology"/>
<evidence type="ECO:0000256" key="8">
    <source>
        <dbReference type="SAM" id="Coils"/>
    </source>
</evidence>
<comment type="subcellular location">
    <subcellularLocation>
        <location evidence="1">Membrane</location>
        <topology evidence="1">Multi-pass membrane protein</topology>
    </subcellularLocation>
</comment>
<keyword evidence="4 7" id="KW-0472">Membrane</keyword>
<feature type="transmembrane region" description="Helical" evidence="7">
    <location>
        <begin position="68"/>
        <end position="92"/>
    </location>
</feature>
<evidence type="ECO:0000256" key="2">
    <source>
        <dbReference type="ARBA" id="ARBA00022692"/>
    </source>
</evidence>
<evidence type="ECO:0000256" key="4">
    <source>
        <dbReference type="ARBA" id="ARBA00023136"/>
    </source>
</evidence>
<organism evidence="11 12">
    <name type="scientific">Caenorhabditis angaria</name>
    <dbReference type="NCBI Taxonomy" id="860376"/>
    <lineage>
        <taxon>Eukaryota</taxon>
        <taxon>Metazoa</taxon>
        <taxon>Ecdysozoa</taxon>
        <taxon>Nematoda</taxon>
        <taxon>Chromadorea</taxon>
        <taxon>Rhabditida</taxon>
        <taxon>Rhabditina</taxon>
        <taxon>Rhabditomorpha</taxon>
        <taxon>Rhabditoidea</taxon>
        <taxon>Rhabditidae</taxon>
        <taxon>Peloderinae</taxon>
        <taxon>Caenorhabditis</taxon>
    </lineage>
</organism>
<evidence type="ECO:0000256" key="1">
    <source>
        <dbReference type="ARBA" id="ARBA00004141"/>
    </source>
</evidence>
<comment type="caution">
    <text evidence="11">The sequence shown here is derived from an EMBL/GenBank/DDBJ whole genome shotgun (WGS) entry which is preliminary data.</text>
</comment>
<dbReference type="GO" id="GO:0019706">
    <property type="term" value="F:protein-cysteine S-palmitoyltransferase activity"/>
    <property type="evidence" value="ECO:0007669"/>
    <property type="project" value="UniProtKB-EC"/>
</dbReference>
<dbReference type="InterPro" id="IPR001594">
    <property type="entry name" value="Palmitoyltrfase_DHHC"/>
</dbReference>
<feature type="transmembrane region" description="Helical" evidence="7">
    <location>
        <begin position="174"/>
        <end position="200"/>
    </location>
</feature>
<dbReference type="EC" id="2.3.1.225" evidence="7"/>
<feature type="domain" description="Palmitoyltransferase DHHC" evidence="10">
    <location>
        <begin position="128"/>
        <end position="248"/>
    </location>
</feature>
<feature type="transmembrane region" description="Helical" evidence="7">
    <location>
        <begin position="212"/>
        <end position="236"/>
    </location>
</feature>
<dbReference type="GO" id="GO:0016020">
    <property type="term" value="C:membrane"/>
    <property type="evidence" value="ECO:0007669"/>
    <property type="project" value="UniProtKB-SubCell"/>
</dbReference>
<keyword evidence="3 7" id="KW-1133">Transmembrane helix</keyword>
<gene>
    <name evidence="11" type="ORF">CAMP_LOCUS7900</name>
</gene>
<evidence type="ECO:0000259" key="10">
    <source>
        <dbReference type="Pfam" id="PF01529"/>
    </source>
</evidence>
<comment type="catalytic activity">
    <reaction evidence="6">
        <text>L-cysteinyl-[protein] + hexadecanoyl-CoA = S-hexadecanoyl-L-cysteinyl-[protein] + CoA</text>
        <dbReference type="Rhea" id="RHEA:36683"/>
        <dbReference type="Rhea" id="RHEA-COMP:10131"/>
        <dbReference type="Rhea" id="RHEA-COMP:11032"/>
        <dbReference type="ChEBI" id="CHEBI:29950"/>
        <dbReference type="ChEBI" id="CHEBI:57287"/>
        <dbReference type="ChEBI" id="CHEBI:57379"/>
        <dbReference type="ChEBI" id="CHEBI:74151"/>
        <dbReference type="EC" id="2.3.1.225"/>
    </reaction>
    <physiologicalReaction direction="left-to-right" evidence="6">
        <dbReference type="Rhea" id="RHEA:36684"/>
    </physiologicalReaction>
</comment>
<evidence type="ECO:0000256" key="9">
    <source>
        <dbReference type="SAM" id="MobiDB-lite"/>
    </source>
</evidence>
<dbReference type="PANTHER" id="PTHR12349:SF2">
    <property type="entry name" value="PALMITOYLTRANSFERASE ZDHHC8"/>
    <property type="match status" value="1"/>
</dbReference>
<evidence type="ECO:0000313" key="11">
    <source>
        <dbReference type="EMBL" id="CAI5445263.1"/>
    </source>
</evidence>
<protein>
    <recommendedName>
        <fullName evidence="7">Palmitoyltransferase</fullName>
        <ecNumber evidence="7">2.3.1.225</ecNumber>
    </recommendedName>
</protein>
<keyword evidence="7" id="KW-0012">Acyltransferase</keyword>